<dbReference type="InterPro" id="IPR001012">
    <property type="entry name" value="UBX_dom"/>
</dbReference>
<evidence type="ECO:0000313" key="4">
    <source>
        <dbReference type="EMBL" id="CUS21111.1"/>
    </source>
</evidence>
<dbReference type="PANTHER" id="PTHR46424:SF1">
    <property type="entry name" value="UBX DOMAIN-CONTAINING PROTEIN 4"/>
    <property type="match status" value="1"/>
</dbReference>
<gene>
    <name evidence="4" type="ORF">LAQU0_S02e06106g</name>
</gene>
<sequence>MKINNAKCLGLRTPSESEIVMSGPELEFMSSVQQAVQLSLQERKPLIVYCTEGNDNWLGSWFNKELRQQLATKCIALKLLKGQPEYGYFEQIFPSVPIPSVCCVKEGKITGVVEASTDKADSEAHRNTLLSCLGQIHQNPNPESYFKPSPTLKEQAAERAAQLYHEEVLKQRKAEKEERERIKRLVKADREEFKAKNREPVAHEPRTLDSLHDNIKNANHLTAKTCALQIRLLNGHAICHQFKSNTTLNSVRKWIDENRDDGDAPYVFFRSIPRESFQESDELKSLSSLQLTPRSVLILKAVENDGNNVHVINAQGPGLLGRMFNSVSGWWNPEKANDPDSDSQQTTRSSEKSPNSSKYNSPANSPYIRHQPTRSPSELSLPSRPVSPNVFQFVNAEDKEASDLDRKTFNGNSVKLEDKKGKEGK</sequence>
<proteinExistence type="predicted"/>
<dbReference type="Pfam" id="PF00789">
    <property type="entry name" value="UBX"/>
    <property type="match status" value="1"/>
</dbReference>
<keyword evidence="5" id="KW-1185">Reference proteome</keyword>
<evidence type="ECO:0000259" key="3">
    <source>
        <dbReference type="PROSITE" id="PS50033"/>
    </source>
</evidence>
<dbReference type="Proteomes" id="UP000236544">
    <property type="component" value="Unassembled WGS sequence"/>
</dbReference>
<dbReference type="GO" id="GO:0005783">
    <property type="term" value="C:endoplasmic reticulum"/>
    <property type="evidence" value="ECO:0007669"/>
    <property type="project" value="TreeGrafter"/>
</dbReference>
<accession>A0A0P1KNS5</accession>
<feature type="compositionally biased region" description="Low complexity" evidence="2">
    <location>
        <begin position="373"/>
        <end position="386"/>
    </location>
</feature>
<dbReference type="PROSITE" id="PS50033">
    <property type="entry name" value="UBX"/>
    <property type="match status" value="1"/>
</dbReference>
<dbReference type="AlphaFoldDB" id="A0A0P1KNS5"/>
<evidence type="ECO:0000256" key="2">
    <source>
        <dbReference type="SAM" id="MobiDB-lite"/>
    </source>
</evidence>
<dbReference type="SUPFAM" id="SSF54236">
    <property type="entry name" value="Ubiquitin-like"/>
    <property type="match status" value="1"/>
</dbReference>
<keyword evidence="1" id="KW-0175">Coiled coil</keyword>
<feature type="region of interest" description="Disordered" evidence="2">
    <location>
        <begin position="331"/>
        <end position="386"/>
    </location>
</feature>
<evidence type="ECO:0000256" key="1">
    <source>
        <dbReference type="SAM" id="Coils"/>
    </source>
</evidence>
<name>A0A0P1KNS5_9SACH</name>
<reference evidence="5" key="1">
    <citation type="submission" date="2015-10" db="EMBL/GenBank/DDBJ databases">
        <authorList>
            <person name="Devillers H."/>
        </authorList>
    </citation>
    <scope>NUCLEOTIDE SEQUENCE [LARGE SCALE GENOMIC DNA]</scope>
</reference>
<dbReference type="OrthoDB" id="2445133at2759"/>
<dbReference type="InterPro" id="IPR029071">
    <property type="entry name" value="Ubiquitin-like_domsf"/>
</dbReference>
<dbReference type="EMBL" id="LN890542">
    <property type="protein sequence ID" value="CUS21111.1"/>
    <property type="molecule type" value="Genomic_DNA"/>
</dbReference>
<feature type="compositionally biased region" description="Basic and acidic residues" evidence="2">
    <location>
        <begin position="415"/>
        <end position="425"/>
    </location>
</feature>
<feature type="region of interest" description="Disordered" evidence="2">
    <location>
        <begin position="400"/>
        <end position="425"/>
    </location>
</feature>
<feature type="compositionally biased region" description="Polar residues" evidence="2">
    <location>
        <begin position="342"/>
        <end position="364"/>
    </location>
</feature>
<feature type="domain" description="UBX" evidence="3">
    <location>
        <begin position="221"/>
        <end position="299"/>
    </location>
</feature>
<feature type="coiled-coil region" evidence="1">
    <location>
        <begin position="165"/>
        <end position="192"/>
    </location>
</feature>
<protein>
    <submittedName>
        <fullName evidence="4">LAQU0S02e06106g1_1</fullName>
    </submittedName>
</protein>
<evidence type="ECO:0000313" key="5">
    <source>
        <dbReference type="Proteomes" id="UP000236544"/>
    </source>
</evidence>
<organism evidence="4 5">
    <name type="scientific">Lachancea quebecensis</name>
    <dbReference type="NCBI Taxonomy" id="1654605"/>
    <lineage>
        <taxon>Eukaryota</taxon>
        <taxon>Fungi</taxon>
        <taxon>Dikarya</taxon>
        <taxon>Ascomycota</taxon>
        <taxon>Saccharomycotina</taxon>
        <taxon>Saccharomycetes</taxon>
        <taxon>Saccharomycetales</taxon>
        <taxon>Saccharomycetaceae</taxon>
        <taxon>Lachancea</taxon>
    </lineage>
</organism>
<dbReference type="Pfam" id="PF23187">
    <property type="entry name" value="UBX7_N"/>
    <property type="match status" value="1"/>
</dbReference>
<dbReference type="PANTHER" id="PTHR46424">
    <property type="entry name" value="UBX DOMAIN-CONTAINING PROTEIN 4"/>
    <property type="match status" value="1"/>
</dbReference>
<dbReference type="SMART" id="SM00166">
    <property type="entry name" value="UBX"/>
    <property type="match status" value="1"/>
</dbReference>
<dbReference type="GO" id="GO:0036503">
    <property type="term" value="P:ERAD pathway"/>
    <property type="evidence" value="ECO:0007669"/>
    <property type="project" value="TreeGrafter"/>
</dbReference>
<dbReference type="Gene3D" id="3.10.20.90">
    <property type="entry name" value="Phosphatidylinositol 3-kinase Catalytic Subunit, Chain A, domain 1"/>
    <property type="match status" value="1"/>
</dbReference>